<accession>A0A9W8M027</accession>
<organism evidence="8 9">
    <name type="scientific">Coemansia brasiliensis</name>
    <dbReference type="NCBI Taxonomy" id="2650707"/>
    <lineage>
        <taxon>Eukaryota</taxon>
        <taxon>Fungi</taxon>
        <taxon>Fungi incertae sedis</taxon>
        <taxon>Zoopagomycota</taxon>
        <taxon>Kickxellomycotina</taxon>
        <taxon>Kickxellomycetes</taxon>
        <taxon>Kickxellales</taxon>
        <taxon>Kickxellaceae</taxon>
        <taxon>Coemansia</taxon>
    </lineage>
</organism>
<dbReference type="Pfam" id="PF01399">
    <property type="entry name" value="PCI"/>
    <property type="match status" value="1"/>
</dbReference>
<dbReference type="PANTHER" id="PTHR14145">
    <property type="entry name" value="26S PROTESOME SUBUNIT 6"/>
    <property type="match status" value="1"/>
</dbReference>
<comment type="caution">
    <text evidence="8">The sequence shown here is derived from an EMBL/GenBank/DDBJ whole genome shotgun (WGS) entry which is preliminary data.</text>
</comment>
<feature type="domain" description="PCI" evidence="7">
    <location>
        <begin position="204"/>
        <end position="377"/>
    </location>
</feature>
<dbReference type="Pfam" id="PF10602">
    <property type="entry name" value="RPN7"/>
    <property type="match status" value="1"/>
</dbReference>
<dbReference type="InterPro" id="IPR036390">
    <property type="entry name" value="WH_DNA-bd_sf"/>
</dbReference>
<proteinExistence type="inferred from homology"/>
<evidence type="ECO:0000256" key="2">
    <source>
        <dbReference type="ARBA" id="ARBA00004496"/>
    </source>
</evidence>
<evidence type="ECO:0000256" key="6">
    <source>
        <dbReference type="ARBA" id="ARBA00023242"/>
    </source>
</evidence>
<evidence type="ECO:0000313" key="9">
    <source>
        <dbReference type="Proteomes" id="UP001139887"/>
    </source>
</evidence>
<dbReference type="Proteomes" id="UP001139887">
    <property type="component" value="Unassembled WGS sequence"/>
</dbReference>
<evidence type="ECO:0000313" key="8">
    <source>
        <dbReference type="EMBL" id="KAJ2852394.1"/>
    </source>
</evidence>
<evidence type="ECO:0000256" key="4">
    <source>
        <dbReference type="ARBA" id="ARBA00022490"/>
    </source>
</evidence>
<dbReference type="GO" id="GO:0008180">
    <property type="term" value="C:COP9 signalosome"/>
    <property type="evidence" value="ECO:0007669"/>
    <property type="project" value="UniProtKB-KW"/>
</dbReference>
<dbReference type="InterPro" id="IPR000717">
    <property type="entry name" value="PCI_dom"/>
</dbReference>
<name>A0A9W8M027_9FUNG</name>
<dbReference type="GO" id="GO:0005737">
    <property type="term" value="C:cytoplasm"/>
    <property type="evidence" value="ECO:0007669"/>
    <property type="project" value="UniProtKB-SubCell"/>
</dbReference>
<dbReference type="PANTHER" id="PTHR14145:SF2">
    <property type="entry name" value="COP9 SIGNALOSOME COMPLEX SUBUNIT 1"/>
    <property type="match status" value="1"/>
</dbReference>
<sequence length="420" mass="47190">MSRPRLNEFSLSEYLEEYKGYAKIRRAIFIGERCPELSVESYTIALQELEAHTLDTTTHTHVSKTLAQLTGQQAASEDWSKQANKESKELDAEIKADLERAKKQVSKRDSLKAQRDLVELLQRRGLMDESIRALQDGRTFCLDVNDQAQLHMEAARVSQLMCRWLQVATFVQRTESVVPKPSESMVVEIAAMKVQADFGDGKWSAAVAGLKQLSVEKMSAAGLVAKGVVLPRDIALYGTLAGLASLQRDQIKASLLDDALFGQFLDSMPECLTLLQSYHGAKYTDALTHLDKIMSLCRLDPVVGPHASTLEQKIRDNIVVLYIQPFMSIRLSSMAEALCFESAEKLEAILVRMIDSKLIQARIDGTTGFLVKHAEEPRDTALQNIERMHKEFSLQAELMTARIRYLEEESSRIGRVAMRR</sequence>
<keyword evidence="5" id="KW-0736">Signalosome</keyword>
<dbReference type="Gene3D" id="1.25.40.570">
    <property type="match status" value="1"/>
</dbReference>
<dbReference type="AlphaFoldDB" id="A0A9W8M027"/>
<evidence type="ECO:0000256" key="3">
    <source>
        <dbReference type="ARBA" id="ARBA00008793"/>
    </source>
</evidence>
<comment type="similarity">
    <text evidence="3">Belongs to the CSN1 family.</text>
</comment>
<keyword evidence="4" id="KW-0963">Cytoplasm</keyword>
<dbReference type="InterPro" id="IPR019585">
    <property type="entry name" value="Rpn7/CSN1"/>
</dbReference>
<dbReference type="PROSITE" id="PS50250">
    <property type="entry name" value="PCI"/>
    <property type="match status" value="1"/>
</dbReference>
<dbReference type="EMBL" id="JANBUW010000003">
    <property type="protein sequence ID" value="KAJ2852394.1"/>
    <property type="molecule type" value="Genomic_DNA"/>
</dbReference>
<evidence type="ECO:0000259" key="7">
    <source>
        <dbReference type="PROSITE" id="PS50250"/>
    </source>
</evidence>
<gene>
    <name evidence="8" type="ORF">IWW36_000281</name>
</gene>
<dbReference type="SMART" id="SM00088">
    <property type="entry name" value="PINT"/>
    <property type="match status" value="1"/>
</dbReference>
<evidence type="ECO:0000256" key="1">
    <source>
        <dbReference type="ARBA" id="ARBA00004123"/>
    </source>
</evidence>
<comment type="subcellular location">
    <subcellularLocation>
        <location evidence="2">Cytoplasm</location>
    </subcellularLocation>
    <subcellularLocation>
        <location evidence="1">Nucleus</location>
    </subcellularLocation>
</comment>
<dbReference type="OrthoDB" id="422427at2759"/>
<keyword evidence="9" id="KW-1185">Reference proteome</keyword>
<protein>
    <recommendedName>
        <fullName evidence="7">PCI domain-containing protein</fullName>
    </recommendedName>
</protein>
<dbReference type="SUPFAM" id="SSF46785">
    <property type="entry name" value="Winged helix' DNA-binding domain"/>
    <property type="match status" value="1"/>
</dbReference>
<reference evidence="8" key="1">
    <citation type="submission" date="2022-07" db="EMBL/GenBank/DDBJ databases">
        <title>Phylogenomic reconstructions and comparative analyses of Kickxellomycotina fungi.</title>
        <authorList>
            <person name="Reynolds N.K."/>
            <person name="Stajich J.E."/>
            <person name="Barry K."/>
            <person name="Grigoriev I.V."/>
            <person name="Crous P."/>
            <person name="Smith M.E."/>
        </authorList>
    </citation>
    <scope>NUCLEOTIDE SEQUENCE</scope>
    <source>
        <strain evidence="8">NRRL 1566</strain>
    </source>
</reference>
<dbReference type="InterPro" id="IPR045135">
    <property type="entry name" value="Rpn7_N"/>
</dbReference>
<evidence type="ECO:0000256" key="5">
    <source>
        <dbReference type="ARBA" id="ARBA00022790"/>
    </source>
</evidence>
<keyword evidence="6" id="KW-0539">Nucleus</keyword>